<organism evidence="1">
    <name type="scientific">Arion vulgaris</name>
    <dbReference type="NCBI Taxonomy" id="1028688"/>
    <lineage>
        <taxon>Eukaryota</taxon>
        <taxon>Metazoa</taxon>
        <taxon>Spiralia</taxon>
        <taxon>Lophotrochozoa</taxon>
        <taxon>Mollusca</taxon>
        <taxon>Gastropoda</taxon>
        <taxon>Heterobranchia</taxon>
        <taxon>Euthyneura</taxon>
        <taxon>Panpulmonata</taxon>
        <taxon>Eupulmonata</taxon>
        <taxon>Stylommatophora</taxon>
        <taxon>Helicina</taxon>
        <taxon>Arionoidea</taxon>
        <taxon>Arionidae</taxon>
        <taxon>Arion</taxon>
    </lineage>
</organism>
<gene>
    <name evidence="1" type="primary">ORF144</name>
</gene>
<accession>A0A0B6XTX0</accession>
<evidence type="ECO:0000313" key="1">
    <source>
        <dbReference type="EMBL" id="CEK46926.1"/>
    </source>
</evidence>
<feature type="non-terminal residue" evidence="1">
    <location>
        <position position="1"/>
    </location>
</feature>
<dbReference type="EMBL" id="HACG01000061">
    <property type="protein sequence ID" value="CEK46926.1"/>
    <property type="molecule type" value="Transcribed_RNA"/>
</dbReference>
<protein>
    <submittedName>
        <fullName evidence="1">Uncharacterized protein</fullName>
    </submittedName>
</protein>
<dbReference type="AlphaFoldDB" id="A0A0B6XTX0"/>
<name>A0A0B6XTX0_9EUPU</name>
<reference evidence="1" key="1">
    <citation type="submission" date="2014-12" db="EMBL/GenBank/DDBJ databases">
        <title>Insight into the proteome of Arion vulgaris.</title>
        <authorList>
            <person name="Aradska J."/>
            <person name="Bulat T."/>
            <person name="Smidak R."/>
            <person name="Sarate P."/>
            <person name="Gangsoo J."/>
            <person name="Sialana F."/>
            <person name="Bilban M."/>
            <person name="Lubec G."/>
        </authorList>
    </citation>
    <scope>NUCLEOTIDE SEQUENCE</scope>
    <source>
        <tissue evidence="1">Skin</tissue>
    </source>
</reference>
<proteinExistence type="predicted"/>
<sequence>IEQQQTRTELERESYVMKWPGHFLCECIFPRDPKIVVEFIRVCANSAELEGGGGIAILQNPGGGFPACS</sequence>